<dbReference type="Gene3D" id="3.30.60.90">
    <property type="match status" value="1"/>
</dbReference>
<feature type="compositionally biased region" description="Low complexity" evidence="5">
    <location>
        <begin position="131"/>
        <end position="143"/>
    </location>
</feature>
<dbReference type="InterPro" id="IPR000433">
    <property type="entry name" value="Znf_ZZ"/>
</dbReference>
<dbReference type="PROSITE" id="PS50135">
    <property type="entry name" value="ZF_ZZ_2"/>
    <property type="match status" value="1"/>
</dbReference>
<dbReference type="Proteomes" id="UP001233999">
    <property type="component" value="Unassembled WGS sequence"/>
</dbReference>
<dbReference type="SUPFAM" id="SSF57850">
    <property type="entry name" value="RING/U-box"/>
    <property type="match status" value="1"/>
</dbReference>
<reference evidence="7" key="2">
    <citation type="submission" date="2023-05" db="EMBL/GenBank/DDBJ databases">
        <authorList>
            <person name="Fouks B."/>
        </authorList>
    </citation>
    <scope>NUCLEOTIDE SEQUENCE</scope>
    <source>
        <strain evidence="7">Stay&amp;Tobe</strain>
        <tissue evidence="7">Testes</tissue>
    </source>
</reference>
<dbReference type="PROSITE" id="PS01357">
    <property type="entry name" value="ZF_ZZ_1"/>
    <property type="match status" value="1"/>
</dbReference>
<feature type="domain" description="ZZ-type" evidence="6">
    <location>
        <begin position="4"/>
        <end position="61"/>
    </location>
</feature>
<comment type="caution">
    <text evidence="7">The sequence shown here is derived from an EMBL/GenBank/DDBJ whole genome shotgun (WGS) entry which is preliminary data.</text>
</comment>
<organism evidence="7 8">
    <name type="scientific">Diploptera punctata</name>
    <name type="common">Pacific beetle cockroach</name>
    <dbReference type="NCBI Taxonomy" id="6984"/>
    <lineage>
        <taxon>Eukaryota</taxon>
        <taxon>Metazoa</taxon>
        <taxon>Ecdysozoa</taxon>
        <taxon>Arthropoda</taxon>
        <taxon>Hexapoda</taxon>
        <taxon>Insecta</taxon>
        <taxon>Pterygota</taxon>
        <taxon>Neoptera</taxon>
        <taxon>Polyneoptera</taxon>
        <taxon>Dictyoptera</taxon>
        <taxon>Blattodea</taxon>
        <taxon>Blaberoidea</taxon>
        <taxon>Blaberidae</taxon>
        <taxon>Diplopterinae</taxon>
        <taxon>Diploptera</taxon>
    </lineage>
</organism>
<keyword evidence="2 4" id="KW-0863">Zinc-finger</keyword>
<evidence type="ECO:0000313" key="8">
    <source>
        <dbReference type="Proteomes" id="UP001233999"/>
    </source>
</evidence>
<name>A0AAD8EJT5_DIPPU</name>
<feature type="compositionally biased region" description="Low complexity" evidence="5">
    <location>
        <begin position="205"/>
        <end position="223"/>
    </location>
</feature>
<evidence type="ECO:0000256" key="2">
    <source>
        <dbReference type="ARBA" id="ARBA00022771"/>
    </source>
</evidence>
<dbReference type="InterPro" id="IPR043145">
    <property type="entry name" value="Znf_ZZ_sf"/>
</dbReference>
<feature type="region of interest" description="Disordered" evidence="5">
    <location>
        <begin position="295"/>
        <end position="401"/>
    </location>
</feature>
<dbReference type="InterPro" id="IPR052260">
    <property type="entry name" value="Autophagy_Rcpt_SigReg"/>
</dbReference>
<gene>
    <name evidence="7" type="ORF">L9F63_015517</name>
</gene>
<keyword evidence="3" id="KW-0862">Zinc</keyword>
<keyword evidence="8" id="KW-1185">Reference proteome</keyword>
<reference evidence="7" key="1">
    <citation type="journal article" date="2023" name="IScience">
        <title>Live-bearing cockroach genome reveals convergent evolutionary mechanisms linked to viviparity in insects and beyond.</title>
        <authorList>
            <person name="Fouks B."/>
            <person name="Harrison M.C."/>
            <person name="Mikhailova A.A."/>
            <person name="Marchal E."/>
            <person name="English S."/>
            <person name="Carruthers M."/>
            <person name="Jennings E.C."/>
            <person name="Chiamaka E.L."/>
            <person name="Frigard R.A."/>
            <person name="Pippel M."/>
            <person name="Attardo G.M."/>
            <person name="Benoit J.B."/>
            <person name="Bornberg-Bauer E."/>
            <person name="Tobe S.S."/>
        </authorList>
    </citation>
    <scope>NUCLEOTIDE SEQUENCE</scope>
    <source>
        <strain evidence="7">Stay&amp;Tobe</strain>
    </source>
</reference>
<dbReference type="GO" id="GO:0008270">
    <property type="term" value="F:zinc ion binding"/>
    <property type="evidence" value="ECO:0007669"/>
    <property type="project" value="UniProtKB-KW"/>
</dbReference>
<dbReference type="PANTHER" id="PTHR15090">
    <property type="entry name" value="SEQUESTOSOME 1-RELATED"/>
    <property type="match status" value="1"/>
</dbReference>
<dbReference type="CDD" id="cd02338">
    <property type="entry name" value="ZZ_PCMF_like"/>
    <property type="match status" value="1"/>
</dbReference>
<evidence type="ECO:0000256" key="1">
    <source>
        <dbReference type="ARBA" id="ARBA00022723"/>
    </source>
</evidence>
<dbReference type="SMART" id="SM00291">
    <property type="entry name" value="ZnF_ZZ"/>
    <property type="match status" value="1"/>
</dbReference>
<feature type="compositionally biased region" description="Polar residues" evidence="5">
    <location>
        <begin position="313"/>
        <end position="355"/>
    </location>
</feature>
<feature type="compositionally biased region" description="Gly residues" evidence="5">
    <location>
        <begin position="436"/>
        <end position="447"/>
    </location>
</feature>
<feature type="region of interest" description="Disordered" evidence="5">
    <location>
        <begin position="101"/>
        <end position="145"/>
    </location>
</feature>
<dbReference type="Pfam" id="PF00569">
    <property type="entry name" value="ZZ"/>
    <property type="match status" value="1"/>
</dbReference>
<accession>A0AAD8EJT5</accession>
<feature type="region of interest" description="Disordered" evidence="5">
    <location>
        <begin position="436"/>
        <end position="457"/>
    </location>
</feature>
<feature type="non-terminal residue" evidence="7">
    <location>
        <position position="509"/>
    </location>
</feature>
<feature type="compositionally biased region" description="Gly residues" evidence="5">
    <location>
        <begin position="388"/>
        <end position="398"/>
    </location>
</feature>
<keyword evidence="1" id="KW-0479">Metal-binding</keyword>
<dbReference type="EMBL" id="JASPKZ010003802">
    <property type="protein sequence ID" value="KAJ9592826.1"/>
    <property type="molecule type" value="Genomic_DNA"/>
</dbReference>
<feature type="region of interest" description="Disordered" evidence="5">
    <location>
        <begin position="188"/>
        <end position="223"/>
    </location>
</feature>
<evidence type="ECO:0000259" key="6">
    <source>
        <dbReference type="PROSITE" id="PS50135"/>
    </source>
</evidence>
<evidence type="ECO:0000256" key="3">
    <source>
        <dbReference type="ARBA" id="ARBA00022833"/>
    </source>
</evidence>
<evidence type="ECO:0000256" key="4">
    <source>
        <dbReference type="PROSITE-ProRule" id="PRU00228"/>
    </source>
</evidence>
<evidence type="ECO:0000313" key="7">
    <source>
        <dbReference type="EMBL" id="KAJ9592826.1"/>
    </source>
</evidence>
<evidence type="ECO:0000256" key="5">
    <source>
        <dbReference type="SAM" id="MobiDB-lite"/>
    </source>
</evidence>
<proteinExistence type="predicted"/>
<sequence length="509" mass="54363">MSRHEGVSCDSCLKGNFRGRRYKCLICYDYDLCATCYEAVKVNVNEYNFRADLSTRKTTFYNKTRLRMNSRKLDALFYTSADVTLSRPTFLPQLRRASSVASASRHGVRRIPHASRGVGGPRARRSNMHFSSSGGLSSLSPSSRDSVDPIAELLSQLSGVRRSAAGQGSTPSQLQQLQMQLQLERQQVRAARQQLERLPRRQTQTAASANSAGSGNTASANAAATGAHTAVPLDANSSQVAQNNSQFLLSRCMESTLTDLELQTVEQEHADRSLFVQELVLATLTEGAASLLLEGLPQDSASGSRKEKEETGSRASPGSEGTSNGNSNPPRASPSTSNAPEQSSTHSTPQQQKTASLVVPKRSSSRSVAGAASLPRQQQPQHHDLRGGIRGGGGGGGIVASQQPLQQPMRVLTGTGTIREVVASPAVVGGGYGGRGGSVRGGAGAGSPGSTRRKPSLYKPSKSWVRTEAEILAFFLRGGKFVHLVSKLIRFKLALIFNKKPTDLRAICC</sequence>
<protein>
    <recommendedName>
        <fullName evidence="6">ZZ-type domain-containing protein</fullName>
    </recommendedName>
</protein>
<dbReference type="AlphaFoldDB" id="A0AAD8EJT5"/>